<protein>
    <submittedName>
        <fullName evidence="1">Uncharacterized protein</fullName>
    </submittedName>
</protein>
<dbReference type="EMBL" id="JPHD02000143">
    <property type="protein sequence ID" value="KGE50349.1"/>
    <property type="molecule type" value="Genomic_DNA"/>
</dbReference>
<dbReference type="HOGENOM" id="CLU_2756835_0_0_6"/>
<dbReference type="AlphaFoldDB" id="A0A098PTF0"/>
<accession>A0A098PTF0</accession>
<gene>
    <name evidence="1" type="ORF">GW15_0221540</name>
</gene>
<comment type="caution">
    <text evidence="1">The sequence shown here is derived from an EMBL/GenBank/DDBJ whole genome shotgun (WGS) entry which is preliminary data.</text>
</comment>
<proteinExistence type="predicted"/>
<evidence type="ECO:0000313" key="1">
    <source>
        <dbReference type="EMBL" id="KGE50349.1"/>
    </source>
</evidence>
<evidence type="ECO:0000313" key="2">
    <source>
        <dbReference type="Proteomes" id="UP000028012"/>
    </source>
</evidence>
<sequence>METKVFRTVVFEMTDAANGQEFMKPLIEALGEDVEVAPGVRVTAVSLRDEITAIEAMEAGIDSAQVRISL</sequence>
<dbReference type="STRING" id="325777.GW15_0221540"/>
<reference evidence="1 2" key="1">
    <citation type="submission" date="2014-09" db="EMBL/GenBank/DDBJ databases">
        <title>A draft genome sequence for Xanthomonas axonopodis pv. vasculorum NCPPB 900.</title>
        <authorList>
            <person name="Harrison J."/>
            <person name="Studholme D.J."/>
        </authorList>
    </citation>
    <scope>NUCLEOTIDE SEQUENCE [LARGE SCALE GENOMIC DNA]</scope>
    <source>
        <strain evidence="1 2">NCPPB 900</strain>
    </source>
</reference>
<organism evidence="1 2">
    <name type="scientific">Xanthomonas axonopodis pv. vasculorum</name>
    <dbReference type="NCBI Taxonomy" id="325777"/>
    <lineage>
        <taxon>Bacteria</taxon>
        <taxon>Pseudomonadati</taxon>
        <taxon>Pseudomonadota</taxon>
        <taxon>Gammaproteobacteria</taxon>
        <taxon>Lysobacterales</taxon>
        <taxon>Lysobacteraceae</taxon>
        <taxon>Xanthomonas</taxon>
    </lineage>
</organism>
<name>A0A098PTF0_9XANT</name>
<dbReference type="Proteomes" id="UP000028012">
    <property type="component" value="Unassembled WGS sequence"/>
</dbReference>
<dbReference type="RefSeq" id="WP_042825182.1">
    <property type="nucleotide sequence ID" value="NZ_KN173626.1"/>
</dbReference>